<dbReference type="EMBL" id="FNED01000029">
    <property type="protein sequence ID" value="SDJ81100.1"/>
    <property type="molecule type" value="Genomic_DNA"/>
</dbReference>
<dbReference type="EMBL" id="LGUG01000013">
    <property type="protein sequence ID" value="KON84195.1"/>
    <property type="molecule type" value="Genomic_DNA"/>
</dbReference>
<evidence type="ECO:0000256" key="7">
    <source>
        <dbReference type="PROSITE-ProRule" id="PRU10015"/>
    </source>
</evidence>
<dbReference type="RefSeq" id="WP_043063604.1">
    <property type="nucleotide sequence ID" value="NZ_BJOA01000086.1"/>
</dbReference>
<sequence length="466" mass="52051">MNKKYTGKKGTYVQLKIGQEILLTIKRIGINGEGIGYYKRKAVFVPGALPEEVVEVKITKVQSTFAEGRVKKIKQASDLRQAPSCPVYNECGGCQMQHMTYEGQLKAKEDIVRGAFEKYTDIGELPLRPILGMEEPWSYRNKAQLQAGTQGDRIITGLYAADSHQLIDIGDCPIQHPETNEMIAAAREVLELLSIPVYNERKRTGVIRTIIARVGFETGEQQLILVTAEEKLPRKKEIITELRMRLPKLTSINQNINKQKTSLIFGDKTETLWGKETIDESLGDVKFSLSPRAFFQLNPAQTLKLYNSAREAAGLTGEELVVDAYCGVGTISLWLAPDAKRVRGIEVIPEAIEDAKRNAEKSGIANAEFYVGKAEELLPKWVKQGERPDVVVVDPPRVGCDKALLDAVLKAKPKRFVYVSCNPSTLARDVAHLLKEYRLEWVQPVDMFPHTSHVESVASLIYKGSK</sequence>
<evidence type="ECO:0000256" key="5">
    <source>
        <dbReference type="ARBA" id="ARBA00023014"/>
    </source>
</evidence>
<dbReference type="OrthoDB" id="9804590at2"/>
<feature type="binding site" evidence="6">
    <location>
        <position position="394"/>
    </location>
    <ligand>
        <name>S-adenosyl-L-methionine</name>
        <dbReference type="ChEBI" id="CHEBI:59789"/>
    </ligand>
</feature>
<dbReference type="PATRIC" id="fig|47500.8.peg.7176"/>
<dbReference type="SUPFAM" id="SSF50249">
    <property type="entry name" value="Nucleic acid-binding proteins"/>
    <property type="match status" value="1"/>
</dbReference>
<dbReference type="Gene3D" id="2.40.50.140">
    <property type="entry name" value="Nucleic acid-binding proteins"/>
    <property type="match status" value="1"/>
</dbReference>
<reference evidence="10 12" key="2">
    <citation type="submission" date="2016-10" db="EMBL/GenBank/DDBJ databases">
        <authorList>
            <person name="de Groot N.N."/>
        </authorList>
    </citation>
    <scope>NUCLEOTIDE SEQUENCE [LARGE SCALE GENOMIC DNA]</scope>
    <source>
        <strain evidence="10 12">DSM 2895</strain>
    </source>
</reference>
<feature type="binding site" evidence="6">
    <location>
        <position position="346"/>
    </location>
    <ligand>
        <name>S-adenosyl-L-methionine</name>
        <dbReference type="ChEBI" id="CHEBI:59789"/>
    </ligand>
</feature>
<dbReference type="Pfam" id="PF05958">
    <property type="entry name" value="tRNA_U5-meth_tr"/>
    <property type="match status" value="1"/>
</dbReference>
<evidence type="ECO:0000313" key="9">
    <source>
        <dbReference type="EMBL" id="KON84195.1"/>
    </source>
</evidence>
<comment type="similarity">
    <text evidence="6">Belongs to the class I-like SAM-binding methyltransferase superfamily. RNA M5U methyltransferase family.</text>
</comment>
<feature type="binding site" evidence="6">
    <location>
        <position position="296"/>
    </location>
    <ligand>
        <name>S-adenosyl-L-methionine</name>
        <dbReference type="ChEBI" id="CHEBI:59789"/>
    </ligand>
</feature>
<feature type="domain" description="TRAM" evidence="8">
    <location>
        <begin position="14"/>
        <end position="72"/>
    </location>
</feature>
<keyword evidence="2 6" id="KW-0489">Methyltransferase</keyword>
<dbReference type="GO" id="GO:0070475">
    <property type="term" value="P:rRNA base methylation"/>
    <property type="evidence" value="ECO:0007669"/>
    <property type="project" value="TreeGrafter"/>
</dbReference>
<dbReference type="Proteomes" id="UP000182836">
    <property type="component" value="Unassembled WGS sequence"/>
</dbReference>
<dbReference type="CDD" id="cd02440">
    <property type="entry name" value="AdoMet_MTases"/>
    <property type="match status" value="1"/>
</dbReference>
<evidence type="ECO:0000256" key="1">
    <source>
        <dbReference type="ARBA" id="ARBA00022485"/>
    </source>
</evidence>
<gene>
    <name evidence="9" type="ORF">AF333_30050</name>
    <name evidence="10" type="ORF">SAMN04487909_12912</name>
</gene>
<reference evidence="9 11" key="1">
    <citation type="submission" date="2015-07" db="EMBL/GenBank/DDBJ databases">
        <title>Fjat-14205 dsm 2895.</title>
        <authorList>
            <person name="Liu B."/>
            <person name="Wang J."/>
            <person name="Zhu Y."/>
            <person name="Liu G."/>
            <person name="Chen Q."/>
            <person name="Chen Z."/>
            <person name="Lan J."/>
            <person name="Che J."/>
            <person name="Ge C."/>
            <person name="Shi H."/>
            <person name="Pan Z."/>
            <person name="Liu X."/>
        </authorList>
    </citation>
    <scope>NUCLEOTIDE SEQUENCE [LARGE SCALE GENOMIC DNA]</scope>
    <source>
        <strain evidence="9 11">DSM 2895</strain>
    </source>
</reference>
<dbReference type="PROSITE" id="PS51687">
    <property type="entry name" value="SAM_MT_RNA_M5U"/>
    <property type="match status" value="1"/>
</dbReference>
<dbReference type="FunFam" id="3.40.50.150:FF:000009">
    <property type="entry name" value="23S rRNA (Uracil(1939)-C(5))-methyltransferase RlmD"/>
    <property type="match status" value="1"/>
</dbReference>
<keyword evidence="5" id="KW-0411">Iron-sulfur</keyword>
<dbReference type="Pfam" id="PF01938">
    <property type="entry name" value="TRAM"/>
    <property type="match status" value="1"/>
</dbReference>
<accession>A0A0D1Y5T1</accession>
<keyword evidence="4 6" id="KW-0949">S-adenosyl-L-methionine</keyword>
<evidence type="ECO:0000256" key="6">
    <source>
        <dbReference type="PROSITE-ProRule" id="PRU01024"/>
    </source>
</evidence>
<dbReference type="PANTHER" id="PTHR11061">
    <property type="entry name" value="RNA M5U METHYLTRANSFERASE"/>
    <property type="match status" value="1"/>
</dbReference>
<organism evidence="9 11">
    <name type="scientific">Aneurinibacillus migulanus</name>
    <name type="common">Bacillus migulanus</name>
    <dbReference type="NCBI Taxonomy" id="47500"/>
    <lineage>
        <taxon>Bacteria</taxon>
        <taxon>Bacillati</taxon>
        <taxon>Bacillota</taxon>
        <taxon>Bacilli</taxon>
        <taxon>Bacillales</taxon>
        <taxon>Paenibacillaceae</taxon>
        <taxon>Aneurinibacillus group</taxon>
        <taxon>Aneurinibacillus</taxon>
    </lineage>
</organism>
<dbReference type="InterPro" id="IPR002792">
    <property type="entry name" value="TRAM_dom"/>
</dbReference>
<dbReference type="SUPFAM" id="SSF53335">
    <property type="entry name" value="S-adenosyl-L-methionine-dependent methyltransferases"/>
    <property type="match status" value="1"/>
</dbReference>
<evidence type="ECO:0000313" key="12">
    <source>
        <dbReference type="Proteomes" id="UP000182836"/>
    </source>
</evidence>
<dbReference type="InterPro" id="IPR030391">
    <property type="entry name" value="MeTrfase_TrmA_CS"/>
</dbReference>
<keyword evidence="11" id="KW-1185">Reference proteome</keyword>
<dbReference type="GeneID" id="42309373"/>
<feature type="active site" description="Nucleophile" evidence="6">
    <location>
        <position position="421"/>
    </location>
</feature>
<keyword evidence="3 6" id="KW-0808">Transferase</keyword>
<dbReference type="InterPro" id="IPR010280">
    <property type="entry name" value="U5_MeTrfase_fam"/>
</dbReference>
<dbReference type="Gene3D" id="3.40.50.150">
    <property type="entry name" value="Vaccinia Virus protein VP39"/>
    <property type="match status" value="1"/>
</dbReference>
<dbReference type="FunFam" id="2.40.50.1070:FF:000003">
    <property type="entry name" value="23S rRNA (Uracil-5-)-methyltransferase RumA"/>
    <property type="match status" value="1"/>
</dbReference>
<keyword evidence="1" id="KW-0479">Metal-binding</keyword>
<feature type="binding site" evidence="6">
    <location>
        <position position="325"/>
    </location>
    <ligand>
        <name>S-adenosyl-L-methionine</name>
        <dbReference type="ChEBI" id="CHEBI:59789"/>
    </ligand>
</feature>
<dbReference type="InterPro" id="IPR012340">
    <property type="entry name" value="NA-bd_OB-fold"/>
</dbReference>
<dbReference type="NCBIfam" id="TIGR00479">
    <property type="entry name" value="rumA"/>
    <property type="match status" value="1"/>
</dbReference>
<dbReference type="GO" id="GO:0070041">
    <property type="term" value="F:rRNA (uridine-C5-)-methyltransferase activity"/>
    <property type="evidence" value="ECO:0007669"/>
    <property type="project" value="TreeGrafter"/>
</dbReference>
<name>A0A0D1Y5T1_ANEMI</name>
<dbReference type="PROSITE" id="PS01230">
    <property type="entry name" value="TRMA_1"/>
    <property type="match status" value="1"/>
</dbReference>
<evidence type="ECO:0000313" key="10">
    <source>
        <dbReference type="EMBL" id="SDJ81100.1"/>
    </source>
</evidence>
<dbReference type="GO" id="GO:0051539">
    <property type="term" value="F:4 iron, 4 sulfur cluster binding"/>
    <property type="evidence" value="ECO:0007669"/>
    <property type="project" value="UniProtKB-KW"/>
</dbReference>
<dbReference type="InterPro" id="IPR029063">
    <property type="entry name" value="SAM-dependent_MTases_sf"/>
</dbReference>
<dbReference type="FunFam" id="2.40.50.140:FF:000097">
    <property type="entry name" value="23S rRNA (uracil(1939)-C(5))-methyltransferase RlmD"/>
    <property type="match status" value="1"/>
</dbReference>
<dbReference type="PROSITE" id="PS01231">
    <property type="entry name" value="TRMA_2"/>
    <property type="match status" value="1"/>
</dbReference>
<dbReference type="Proteomes" id="UP000037269">
    <property type="component" value="Unassembled WGS sequence"/>
</dbReference>
<dbReference type="PANTHER" id="PTHR11061:SF45">
    <property type="match status" value="1"/>
</dbReference>
<feature type="active site" evidence="7">
    <location>
        <position position="421"/>
    </location>
</feature>
<evidence type="ECO:0000313" key="11">
    <source>
        <dbReference type="Proteomes" id="UP000037269"/>
    </source>
</evidence>
<protein>
    <submittedName>
        <fullName evidence="10">23S rRNA (Uracil1939-C5)-methyltransferase</fullName>
    </submittedName>
</protein>
<dbReference type="PROSITE" id="PS50926">
    <property type="entry name" value="TRAM"/>
    <property type="match status" value="1"/>
</dbReference>
<evidence type="ECO:0000256" key="2">
    <source>
        <dbReference type="ARBA" id="ARBA00022603"/>
    </source>
</evidence>
<keyword evidence="1" id="KW-0408">Iron</keyword>
<dbReference type="InterPro" id="IPR030390">
    <property type="entry name" value="MeTrfase_TrmA_AS"/>
</dbReference>
<dbReference type="Gene3D" id="2.40.50.1070">
    <property type="match status" value="1"/>
</dbReference>
<keyword evidence="1" id="KW-0004">4Fe-4S</keyword>
<evidence type="ECO:0000256" key="3">
    <source>
        <dbReference type="ARBA" id="ARBA00022679"/>
    </source>
</evidence>
<dbReference type="STRING" id="47500.AF333_30050"/>
<dbReference type="AlphaFoldDB" id="A0A0D1Y5T1"/>
<evidence type="ECO:0000256" key="4">
    <source>
        <dbReference type="ARBA" id="ARBA00022691"/>
    </source>
</evidence>
<proteinExistence type="inferred from homology"/>
<evidence type="ECO:0000259" key="8">
    <source>
        <dbReference type="PROSITE" id="PS50926"/>
    </source>
</evidence>